<keyword evidence="1" id="KW-1133">Transmembrane helix</keyword>
<reference evidence="2 3" key="1">
    <citation type="submission" date="2019-03" db="EMBL/GenBank/DDBJ databases">
        <title>Genomic Encyclopedia of Type Strains, Phase IV (KMG-IV): sequencing the most valuable type-strain genomes for metagenomic binning, comparative biology and taxonomic classification.</title>
        <authorList>
            <person name="Goeker M."/>
        </authorList>
    </citation>
    <scope>NUCLEOTIDE SEQUENCE [LARGE SCALE GENOMIC DNA]</scope>
    <source>
        <strain evidence="2 3">DSM 18577</strain>
    </source>
</reference>
<feature type="transmembrane region" description="Helical" evidence="1">
    <location>
        <begin position="12"/>
        <end position="31"/>
    </location>
</feature>
<evidence type="ECO:0000313" key="2">
    <source>
        <dbReference type="EMBL" id="TCK47162.1"/>
    </source>
</evidence>
<sequence>MSWIQTLNVKIQAALIASIVTLLGIFLKDFVFQKLKEKRDQSKSTQDVYKKYAEPLAAAAESMFWRLNEIFNVKGRAHFLIRSDVITGFEDYKYKSTLYRLASLIGWIYAIKKEQSYMKPVGTVSQASISESMRVFESALADGPHVETERLTRLVELWSLGCSPENSIDLSIALEKKHKSFLKSKSVTLATELGEQDLFDLCKECADYLCGQLDCNKLQDELIKETMQQSARRLSIREAWIYRDWQAGIGELMVRKSESDARDFDVIGFKEFESMLESNDPEISKWISRIENTFKDLDIDKLDGQDVRGEQIRSTFKAVAKLIVEINNSGLEVSPFGNKTIAAAEANNA</sequence>
<dbReference type="AlphaFoldDB" id="A0A4R1J988"/>
<evidence type="ECO:0000313" key="3">
    <source>
        <dbReference type="Proteomes" id="UP000295565"/>
    </source>
</evidence>
<gene>
    <name evidence="2" type="ORF">EV690_2862</name>
</gene>
<organism evidence="2 3">
    <name type="scientific">Celerinatantimonas diazotrophica</name>
    <dbReference type="NCBI Taxonomy" id="412034"/>
    <lineage>
        <taxon>Bacteria</taxon>
        <taxon>Pseudomonadati</taxon>
        <taxon>Pseudomonadota</taxon>
        <taxon>Gammaproteobacteria</taxon>
        <taxon>Celerinatantimonadaceae</taxon>
        <taxon>Celerinatantimonas</taxon>
    </lineage>
</organism>
<dbReference type="OrthoDB" id="7593068at2"/>
<evidence type="ECO:0000256" key="1">
    <source>
        <dbReference type="SAM" id="Phobius"/>
    </source>
</evidence>
<dbReference type="EMBL" id="SMGD01000015">
    <property type="protein sequence ID" value="TCK47162.1"/>
    <property type="molecule type" value="Genomic_DNA"/>
</dbReference>
<accession>A0A4R1J988</accession>
<keyword evidence="1" id="KW-0472">Membrane</keyword>
<dbReference type="RefSeq" id="WP_131913625.1">
    <property type="nucleotide sequence ID" value="NZ_OU594967.1"/>
</dbReference>
<keyword evidence="1" id="KW-0812">Transmembrane</keyword>
<dbReference type="Proteomes" id="UP000295565">
    <property type="component" value="Unassembled WGS sequence"/>
</dbReference>
<name>A0A4R1J988_9GAMM</name>
<keyword evidence="3" id="KW-1185">Reference proteome</keyword>
<protein>
    <submittedName>
        <fullName evidence="2">Uncharacterized protein</fullName>
    </submittedName>
</protein>
<comment type="caution">
    <text evidence="2">The sequence shown here is derived from an EMBL/GenBank/DDBJ whole genome shotgun (WGS) entry which is preliminary data.</text>
</comment>
<proteinExistence type="predicted"/>